<dbReference type="AlphaFoldDB" id="A0A9N9FG22"/>
<accession>A0A9N9FG22</accession>
<evidence type="ECO:0000313" key="1">
    <source>
        <dbReference type="EMBL" id="CAG8530553.1"/>
    </source>
</evidence>
<reference evidence="1" key="1">
    <citation type="submission" date="2021-06" db="EMBL/GenBank/DDBJ databases">
        <authorList>
            <person name="Kallberg Y."/>
            <person name="Tangrot J."/>
            <person name="Rosling A."/>
        </authorList>
    </citation>
    <scope>NUCLEOTIDE SEQUENCE</scope>
    <source>
        <strain evidence="1">FL966</strain>
    </source>
</reference>
<evidence type="ECO:0000313" key="2">
    <source>
        <dbReference type="Proteomes" id="UP000789759"/>
    </source>
</evidence>
<dbReference type="EMBL" id="CAJVQA010001905">
    <property type="protein sequence ID" value="CAG8530553.1"/>
    <property type="molecule type" value="Genomic_DNA"/>
</dbReference>
<protein>
    <submittedName>
        <fullName evidence="1">7488_t:CDS:1</fullName>
    </submittedName>
</protein>
<dbReference type="OrthoDB" id="2441645at2759"/>
<comment type="caution">
    <text evidence="1">The sequence shown here is derived from an EMBL/GenBank/DDBJ whole genome shotgun (WGS) entry which is preliminary data.</text>
</comment>
<sequence length="144" mass="16275">MLTDINLFINDLLAIQLMIIAPIPLPYVDLEKSTLTGNYIGALTYAYYHSALIEHLTPAQQTLQKAKMTKHYYTAIIHVYNMFEFLGIEQICCTIYINLFKIATLSHHDYQQLVQAALTASLAASTNVSILLDDHLESRLSDLL</sequence>
<organism evidence="1 2">
    <name type="scientific">Cetraspora pellucida</name>
    <dbReference type="NCBI Taxonomy" id="1433469"/>
    <lineage>
        <taxon>Eukaryota</taxon>
        <taxon>Fungi</taxon>
        <taxon>Fungi incertae sedis</taxon>
        <taxon>Mucoromycota</taxon>
        <taxon>Glomeromycotina</taxon>
        <taxon>Glomeromycetes</taxon>
        <taxon>Diversisporales</taxon>
        <taxon>Gigasporaceae</taxon>
        <taxon>Cetraspora</taxon>
    </lineage>
</organism>
<dbReference type="Proteomes" id="UP000789759">
    <property type="component" value="Unassembled WGS sequence"/>
</dbReference>
<name>A0A9N9FG22_9GLOM</name>
<proteinExistence type="predicted"/>
<gene>
    <name evidence="1" type="ORF">CPELLU_LOCUS3823</name>
</gene>
<keyword evidence="2" id="KW-1185">Reference proteome</keyword>